<evidence type="ECO:0000256" key="2">
    <source>
        <dbReference type="ARBA" id="ARBA00010799"/>
    </source>
</evidence>
<organism evidence="9">
    <name type="scientific">Setaria italica</name>
    <name type="common">Foxtail millet</name>
    <name type="synonym">Panicum italicum</name>
    <dbReference type="NCBI Taxonomy" id="4555"/>
    <lineage>
        <taxon>Eukaryota</taxon>
        <taxon>Viridiplantae</taxon>
        <taxon>Streptophyta</taxon>
        <taxon>Embryophyta</taxon>
        <taxon>Tracheophyta</taxon>
        <taxon>Spermatophyta</taxon>
        <taxon>Magnoliopsida</taxon>
        <taxon>Liliopsida</taxon>
        <taxon>Poales</taxon>
        <taxon>Poaceae</taxon>
        <taxon>PACMAD clade</taxon>
        <taxon>Panicoideae</taxon>
        <taxon>Panicodae</taxon>
        <taxon>Paniceae</taxon>
        <taxon>Cenchrinae</taxon>
        <taxon>Setaria</taxon>
    </lineage>
</organism>
<keyword evidence="4" id="KW-0256">Endoplasmic reticulum</keyword>
<accession>A0A368Q561</accession>
<feature type="transmembrane region" description="Helical" evidence="8">
    <location>
        <begin position="50"/>
        <end position="71"/>
    </location>
</feature>
<feature type="region of interest" description="Disordered" evidence="7">
    <location>
        <begin position="1"/>
        <end position="43"/>
    </location>
</feature>
<feature type="compositionally biased region" description="Basic and acidic residues" evidence="7">
    <location>
        <begin position="33"/>
        <end position="42"/>
    </location>
</feature>
<evidence type="ECO:0000256" key="5">
    <source>
        <dbReference type="ARBA" id="ARBA00022989"/>
    </source>
</evidence>
<name>A0A368Q561_SETIT</name>
<feature type="transmembrane region" description="Helical" evidence="8">
    <location>
        <begin position="145"/>
        <end position="163"/>
    </location>
</feature>
<keyword evidence="6 8" id="KW-0472">Membrane</keyword>
<evidence type="ECO:0000256" key="1">
    <source>
        <dbReference type="ARBA" id="ARBA00004586"/>
    </source>
</evidence>
<evidence type="ECO:0008006" key="10">
    <source>
        <dbReference type="Google" id="ProtNLM"/>
    </source>
</evidence>
<evidence type="ECO:0000313" key="9">
    <source>
        <dbReference type="EMBL" id="RCV12828.1"/>
    </source>
</evidence>
<dbReference type="Pfam" id="PF04420">
    <property type="entry name" value="CHD5"/>
    <property type="match status" value="1"/>
</dbReference>
<evidence type="ECO:0000256" key="3">
    <source>
        <dbReference type="ARBA" id="ARBA00022692"/>
    </source>
</evidence>
<dbReference type="OrthoDB" id="512018at2759"/>
<dbReference type="GO" id="GO:0005789">
    <property type="term" value="C:endoplasmic reticulum membrane"/>
    <property type="evidence" value="ECO:0007669"/>
    <property type="project" value="UniProtKB-SubCell"/>
</dbReference>
<dbReference type="AlphaFoldDB" id="A0A368Q561"/>
<dbReference type="STRING" id="4555.A0A368Q561"/>
<reference evidence="9" key="2">
    <citation type="submission" date="2015-07" db="EMBL/GenBank/DDBJ databases">
        <authorList>
            <person name="Noorani M."/>
        </authorList>
    </citation>
    <scope>NUCLEOTIDE SEQUENCE</scope>
    <source>
        <strain evidence="9">Yugu1</strain>
    </source>
</reference>
<dbReference type="PANTHER" id="PTHR42650:SF1">
    <property type="entry name" value="GUIDED ENTRY OF TAIL-ANCHORED PROTEINS FACTOR 1"/>
    <property type="match status" value="1"/>
</dbReference>
<comment type="subcellular location">
    <subcellularLocation>
        <location evidence="1">Endoplasmic reticulum membrane</location>
    </subcellularLocation>
</comment>
<dbReference type="PANTHER" id="PTHR42650">
    <property type="entry name" value="TAIL-ANCHORED PROTEIN INSERTION RECEPTOR WRB"/>
    <property type="match status" value="1"/>
</dbReference>
<evidence type="ECO:0000256" key="4">
    <source>
        <dbReference type="ARBA" id="ARBA00022824"/>
    </source>
</evidence>
<evidence type="ECO:0000256" key="6">
    <source>
        <dbReference type="ARBA" id="ARBA00023136"/>
    </source>
</evidence>
<dbReference type="InterPro" id="IPR028945">
    <property type="entry name" value="Get1"/>
</dbReference>
<proteinExistence type="inferred from homology"/>
<dbReference type="EMBL" id="CM003529">
    <property type="protein sequence ID" value="RCV12828.1"/>
    <property type="molecule type" value="Genomic_DNA"/>
</dbReference>
<sequence>MKSSNGPIEKGVQRDDDVHPSPATRRVASRPDPTGDGRDSLRLRRRPTTMSLAAIFVFVLVFALQLLDGYLDLAKKRGSQSEEQIKLRLEIKQLLTEANQLSTPSTFAQAAKLKRLAVAKEKELGKIQEQDTKGTQSLYDKYGKFMLVTKVLIYALLVLWFWSTPVTTVPRHLLQPFGKMFSLRGVDSATGHVVVGILPWLFLTSRVSKLLCQKFSFVLLRP</sequence>
<reference evidence="9" key="1">
    <citation type="journal article" date="2012" name="Nat. Biotechnol.">
        <title>Reference genome sequence of the model plant Setaria.</title>
        <authorList>
            <person name="Bennetzen J.L."/>
            <person name="Schmutz J."/>
            <person name="Wang H."/>
            <person name="Percifield R."/>
            <person name="Hawkins J."/>
            <person name="Pontaroli A.C."/>
            <person name="Estep M."/>
            <person name="Feng L."/>
            <person name="Vaughn J.N."/>
            <person name="Grimwood J."/>
            <person name="Jenkins J."/>
            <person name="Barry K."/>
            <person name="Lindquist E."/>
            <person name="Hellsten U."/>
            <person name="Deshpande S."/>
            <person name="Wang X."/>
            <person name="Wu X."/>
            <person name="Mitros T."/>
            <person name="Triplett J."/>
            <person name="Yang X."/>
            <person name="Ye C.Y."/>
            <person name="Mauro-Herrera M."/>
            <person name="Wang L."/>
            <person name="Li P."/>
            <person name="Sharma M."/>
            <person name="Sharma R."/>
            <person name="Ronald P.C."/>
            <person name="Panaud O."/>
            <person name="Kellogg E.A."/>
            <person name="Brutnell T.P."/>
            <person name="Doust A.N."/>
            <person name="Tuskan G.A."/>
            <person name="Rokhsar D."/>
            <person name="Devos K.M."/>
        </authorList>
    </citation>
    <scope>NUCLEOTIDE SEQUENCE [LARGE SCALE GENOMIC DNA]</scope>
    <source>
        <strain evidence="9">Yugu1</strain>
    </source>
</reference>
<gene>
    <name evidence="9" type="ORF">SETIT_2G299100v2</name>
</gene>
<keyword evidence="3 8" id="KW-0812">Transmembrane</keyword>
<protein>
    <recommendedName>
        <fullName evidence="10">Tail-anchored protein insertion receptor WRB</fullName>
    </recommendedName>
</protein>
<comment type="similarity">
    <text evidence="2">Belongs to the WRB/GET1 family.</text>
</comment>
<keyword evidence="5 8" id="KW-1133">Transmembrane helix</keyword>
<dbReference type="GO" id="GO:0071816">
    <property type="term" value="P:tail-anchored membrane protein insertion into ER membrane"/>
    <property type="evidence" value="ECO:0007669"/>
    <property type="project" value="InterPro"/>
</dbReference>
<evidence type="ECO:0000256" key="7">
    <source>
        <dbReference type="SAM" id="MobiDB-lite"/>
    </source>
</evidence>
<feature type="transmembrane region" description="Helical" evidence="8">
    <location>
        <begin position="183"/>
        <end position="203"/>
    </location>
</feature>
<evidence type="ECO:0000256" key="8">
    <source>
        <dbReference type="SAM" id="Phobius"/>
    </source>
</evidence>